<dbReference type="RefSeq" id="XP_017992568.1">
    <property type="nucleotide sequence ID" value="XM_018135575.1"/>
</dbReference>
<sequence length="191" mass="18894">MLLAAKGCAPVLLLVISVRGFSAVDCDAVEGRPPKSAETSSCDASVDVSSFGRLGARSSSSLSIEMGTDGSVPGALEAGSGSPVAAGVVSSLDDRSDAELSSGPRLALGVGVVVAAAAAAAAAAVQSSGIVEIMLYRSNCSSGVSIPTTGSVPDGNDTAGSVSVVPACSSKRSSRTWAHNSWSRSADTFWI</sequence>
<evidence type="ECO:0000313" key="3">
    <source>
        <dbReference type="Proteomes" id="UP000037751"/>
    </source>
</evidence>
<reference evidence="2 3" key="1">
    <citation type="submission" date="2015-07" db="EMBL/GenBank/DDBJ databases">
        <title>Draft Genome Sequence of Malassezia furfur CBS1878 and Malassezia pachydermatis CBS1879.</title>
        <authorList>
            <person name="Triana S."/>
            <person name="Ohm R."/>
            <person name="Gonzalez A."/>
            <person name="DeCock H."/>
            <person name="Restrepo S."/>
            <person name="Celis A."/>
        </authorList>
    </citation>
    <scope>NUCLEOTIDE SEQUENCE [LARGE SCALE GENOMIC DNA]</scope>
    <source>
        <strain evidence="2 3">CBS 1879</strain>
    </source>
</reference>
<dbReference type="GeneID" id="28727450"/>
<protein>
    <recommendedName>
        <fullName evidence="4">Secreted protein</fullName>
    </recommendedName>
</protein>
<name>A0A0M8MLJ8_9BASI</name>
<gene>
    <name evidence="2" type="ORF">Malapachy_1064</name>
</gene>
<accession>A0A0M8MLJ8</accession>
<feature type="chain" id="PRO_5005818559" description="Secreted protein" evidence="1">
    <location>
        <begin position="24"/>
        <end position="191"/>
    </location>
</feature>
<evidence type="ECO:0008006" key="4">
    <source>
        <dbReference type="Google" id="ProtNLM"/>
    </source>
</evidence>
<dbReference type="Proteomes" id="UP000037751">
    <property type="component" value="Unassembled WGS sequence"/>
</dbReference>
<keyword evidence="3" id="KW-1185">Reference proteome</keyword>
<keyword evidence="1" id="KW-0732">Signal</keyword>
<organism evidence="2 3">
    <name type="scientific">Malassezia pachydermatis</name>
    <dbReference type="NCBI Taxonomy" id="77020"/>
    <lineage>
        <taxon>Eukaryota</taxon>
        <taxon>Fungi</taxon>
        <taxon>Dikarya</taxon>
        <taxon>Basidiomycota</taxon>
        <taxon>Ustilaginomycotina</taxon>
        <taxon>Malasseziomycetes</taxon>
        <taxon>Malasseziales</taxon>
        <taxon>Malasseziaceae</taxon>
        <taxon>Malassezia</taxon>
    </lineage>
</organism>
<dbReference type="VEuPathDB" id="FungiDB:Malapachy_1064"/>
<feature type="signal peptide" evidence="1">
    <location>
        <begin position="1"/>
        <end position="23"/>
    </location>
</feature>
<dbReference type="EMBL" id="LGAV01000003">
    <property type="protein sequence ID" value="KOS14936.1"/>
    <property type="molecule type" value="Genomic_DNA"/>
</dbReference>
<proteinExistence type="predicted"/>
<comment type="caution">
    <text evidence="2">The sequence shown here is derived from an EMBL/GenBank/DDBJ whole genome shotgun (WGS) entry which is preliminary data.</text>
</comment>
<evidence type="ECO:0000256" key="1">
    <source>
        <dbReference type="SAM" id="SignalP"/>
    </source>
</evidence>
<evidence type="ECO:0000313" key="2">
    <source>
        <dbReference type="EMBL" id="KOS14936.1"/>
    </source>
</evidence>
<dbReference type="AlphaFoldDB" id="A0A0M8MLJ8"/>